<protein>
    <submittedName>
        <fullName evidence="1">Uncharacterized protein</fullName>
    </submittedName>
</protein>
<name>A0A2S2KP02_9ARCH</name>
<proteinExistence type="predicted"/>
<comment type="caution">
    <text evidence="1">The sequence shown here is derived from an EMBL/GenBank/DDBJ whole genome shotgun (WGS) entry which is preliminary data.</text>
</comment>
<dbReference type="RefSeq" id="WP_200829014.1">
    <property type="nucleotide sequence ID" value="NZ_AP026695.1"/>
</dbReference>
<dbReference type="EMBL" id="BGKI01000001">
    <property type="protein sequence ID" value="GBH33215.1"/>
    <property type="molecule type" value="Genomic_DNA"/>
</dbReference>
<dbReference type="Proteomes" id="UP000245829">
    <property type="component" value="Unassembled WGS sequence"/>
</dbReference>
<sequence>MMIRIEDKRHKELLKQKEELEKNRPHDITAMRGWKHSMSKILQELELFK</sequence>
<organism evidence="1 2">
    <name type="scientific">Nitrosopumilus zosterae</name>
    <dbReference type="NCBI Taxonomy" id="718286"/>
    <lineage>
        <taxon>Archaea</taxon>
        <taxon>Nitrososphaerota</taxon>
        <taxon>Nitrososphaeria</taxon>
        <taxon>Nitrosopumilales</taxon>
        <taxon>Nitrosopumilaceae</taxon>
        <taxon>Nitrosopumilus</taxon>
    </lineage>
</organism>
<gene>
    <name evidence="1" type="ORF">NZNM25_00060</name>
</gene>
<reference evidence="1 2" key="1">
    <citation type="submission" date="2018-05" db="EMBL/GenBank/DDBJ databases">
        <title>genome sequencing of Nitrosopumilus sp. NM25.</title>
        <authorList>
            <person name="Mori K."/>
            <person name="Nakagawa T."/>
        </authorList>
    </citation>
    <scope>NUCLEOTIDE SEQUENCE [LARGE SCALE GENOMIC DNA]</scope>
    <source>
        <strain evidence="1 2">NM25</strain>
    </source>
</reference>
<dbReference type="AlphaFoldDB" id="A0A2S2KP02"/>
<evidence type="ECO:0000313" key="1">
    <source>
        <dbReference type="EMBL" id="GBH33215.1"/>
    </source>
</evidence>
<evidence type="ECO:0000313" key="2">
    <source>
        <dbReference type="Proteomes" id="UP000245829"/>
    </source>
</evidence>
<accession>A0A2S2KP02</accession>
<dbReference type="GeneID" id="76209331"/>
<keyword evidence="2" id="KW-1185">Reference proteome</keyword>